<dbReference type="GO" id="GO:0016740">
    <property type="term" value="F:transferase activity"/>
    <property type="evidence" value="ECO:0007669"/>
    <property type="project" value="UniProtKB-KW"/>
</dbReference>
<dbReference type="Pfam" id="PF01636">
    <property type="entry name" value="APH"/>
    <property type="match status" value="1"/>
</dbReference>
<evidence type="ECO:0000259" key="1">
    <source>
        <dbReference type="Pfam" id="PF01636"/>
    </source>
</evidence>
<reference evidence="2 3" key="1">
    <citation type="journal article" date="2018" name="Nat. Biotechnol.">
        <title>A standardized bacterial taxonomy based on genome phylogeny substantially revises the tree of life.</title>
        <authorList>
            <person name="Parks D.H."/>
            <person name="Chuvochina M."/>
            <person name="Waite D.W."/>
            <person name="Rinke C."/>
            <person name="Skarshewski A."/>
            <person name="Chaumeil P.A."/>
            <person name="Hugenholtz P."/>
        </authorList>
    </citation>
    <scope>NUCLEOTIDE SEQUENCE [LARGE SCALE GENOMIC DNA]</scope>
    <source>
        <strain evidence="2">UBA11728</strain>
    </source>
</reference>
<dbReference type="InterPro" id="IPR011009">
    <property type="entry name" value="Kinase-like_dom_sf"/>
</dbReference>
<dbReference type="EMBL" id="DPVV01000377">
    <property type="protein sequence ID" value="HCL02988.1"/>
    <property type="molecule type" value="Genomic_DNA"/>
</dbReference>
<evidence type="ECO:0000313" key="3">
    <source>
        <dbReference type="Proteomes" id="UP000262969"/>
    </source>
</evidence>
<dbReference type="InterPro" id="IPR002575">
    <property type="entry name" value="Aminoglycoside_PTrfase"/>
</dbReference>
<dbReference type="Proteomes" id="UP000262969">
    <property type="component" value="Unassembled WGS sequence"/>
</dbReference>
<protein>
    <submittedName>
        <fullName evidence="2">Aminoglycoside phosphotransferase</fullName>
    </submittedName>
</protein>
<proteinExistence type="predicted"/>
<dbReference type="SUPFAM" id="SSF56112">
    <property type="entry name" value="Protein kinase-like (PK-like)"/>
    <property type="match status" value="1"/>
</dbReference>
<sequence>MEHKMIGQGNTANVYEWEDGKVLKLFHQGYPIDSVKREYENAKRLNLMNFPKPMVYDIVTVSEQNGILYDKVNGNCMFDWLMATGDMKGCAEKIAQLQDKINENKAYEFMDYKEFLRNNLQRFVLTGGMEAKSQGEEMLHLLTTLKDGENLCHGDYHPGNIFIEEDKVSVIDFMNCCRGPREYDIARSLYLIQYSPIPQNMPGVEEVLKVREQLADHYLNYRKVSREELKDYLTVITVSRGGE</sequence>
<accession>A0A3D2X9E7</accession>
<keyword evidence="2" id="KW-0808">Transferase</keyword>
<comment type="caution">
    <text evidence="2">The sequence shown here is derived from an EMBL/GenBank/DDBJ whole genome shotgun (WGS) entry which is preliminary data.</text>
</comment>
<name>A0A3D2X9E7_9FIRM</name>
<evidence type="ECO:0000313" key="2">
    <source>
        <dbReference type="EMBL" id="HCL02988.1"/>
    </source>
</evidence>
<feature type="domain" description="Aminoglycoside phosphotransferase" evidence="1">
    <location>
        <begin position="6"/>
        <end position="191"/>
    </location>
</feature>
<dbReference type="Gene3D" id="3.90.1200.10">
    <property type="match status" value="1"/>
</dbReference>
<organism evidence="2 3">
    <name type="scientific">Lachnoclostridium phytofermentans</name>
    <dbReference type="NCBI Taxonomy" id="66219"/>
    <lineage>
        <taxon>Bacteria</taxon>
        <taxon>Bacillati</taxon>
        <taxon>Bacillota</taxon>
        <taxon>Clostridia</taxon>
        <taxon>Lachnospirales</taxon>
        <taxon>Lachnospiraceae</taxon>
    </lineage>
</organism>
<dbReference type="AlphaFoldDB" id="A0A3D2X9E7"/>
<gene>
    <name evidence="2" type="ORF">DHW61_11365</name>
</gene>